<evidence type="ECO:0000313" key="3">
    <source>
        <dbReference type="EMBL" id="VEU63670.1"/>
    </source>
</evidence>
<evidence type="ECO:0000256" key="1">
    <source>
        <dbReference type="SAM" id="Coils"/>
    </source>
</evidence>
<dbReference type="Proteomes" id="UP000289952">
    <property type="component" value="Chromosome"/>
</dbReference>
<gene>
    <name evidence="3" type="ORF">NCTC10118_00723</name>
</gene>
<evidence type="ECO:0000256" key="2">
    <source>
        <dbReference type="SAM" id="MobiDB-lite"/>
    </source>
</evidence>
<organism evidence="3 4">
    <name type="scientific">Mycoplasmopsis bovirhinis</name>
    <dbReference type="NCBI Taxonomy" id="29553"/>
    <lineage>
        <taxon>Bacteria</taxon>
        <taxon>Bacillati</taxon>
        <taxon>Mycoplasmatota</taxon>
        <taxon>Mycoplasmoidales</taxon>
        <taxon>Metamycoplasmataceae</taxon>
        <taxon>Mycoplasmopsis</taxon>
    </lineage>
</organism>
<feature type="coiled-coil region" evidence="1">
    <location>
        <begin position="143"/>
        <end position="170"/>
    </location>
</feature>
<dbReference type="RefSeq" id="WP_129621862.1">
    <property type="nucleotide sequence ID" value="NZ_LR214972.1"/>
</dbReference>
<proteinExistence type="predicted"/>
<keyword evidence="1" id="KW-0175">Coiled coil</keyword>
<dbReference type="AlphaFoldDB" id="A0A449AF97"/>
<sequence>MKCPNCIRTLIFIIFLTLQDKTLVETANSAFNELSNESKTKLASTKTLLDDLVAQLPKLETLKSQLQTIIDTRVLIQEEKTKFTTLVNNEKTLKEYNNLKDSTFEEYFKKVHEEIKAKISTELGDNQDAKDLIAKADEIFKKENWTDQEMKALEEQIKTAKANNAQYQLIFSTFTKEPTVDQENNSIVFYLKYDQNKLNEFASKFVKVKVVLNQGSEEYIQETTRPIQNPIWQGNDLVEKLAIRTGKKVTLGNYKNPQYTEQGTAKGKNVTDKNSSDNSTNATNTNFTATIYFKDENDNEYKYAVITYKADPAKNKQASSNSSS</sequence>
<evidence type="ECO:0000313" key="4">
    <source>
        <dbReference type="Proteomes" id="UP000289952"/>
    </source>
</evidence>
<protein>
    <submittedName>
        <fullName evidence="3">Uncharacterized protein</fullName>
    </submittedName>
</protein>
<accession>A0A449AF97</accession>
<dbReference type="EMBL" id="LR214972">
    <property type="protein sequence ID" value="VEU63670.1"/>
    <property type="molecule type" value="Genomic_DNA"/>
</dbReference>
<keyword evidence="4" id="KW-1185">Reference proteome</keyword>
<feature type="region of interest" description="Disordered" evidence="2">
    <location>
        <begin position="254"/>
        <end position="283"/>
    </location>
</feature>
<feature type="compositionally biased region" description="Polar residues" evidence="2">
    <location>
        <begin position="254"/>
        <end position="263"/>
    </location>
</feature>
<name>A0A449AF97_9BACT</name>
<reference evidence="3 4" key="1">
    <citation type="submission" date="2019-01" db="EMBL/GenBank/DDBJ databases">
        <authorList>
            <consortium name="Pathogen Informatics"/>
        </authorList>
    </citation>
    <scope>NUCLEOTIDE SEQUENCE [LARGE SCALE GENOMIC DNA]</scope>
    <source>
        <strain evidence="3 4">NCTC10118</strain>
    </source>
</reference>